<dbReference type="AlphaFoldDB" id="A0A1I0CKW6"/>
<evidence type="ECO:0000256" key="6">
    <source>
        <dbReference type="PROSITE-ProRule" id="PRU00703"/>
    </source>
</evidence>
<dbReference type="InterPro" id="IPR005170">
    <property type="entry name" value="Transptr-assoc_dom"/>
</dbReference>
<dbReference type="RefSeq" id="WP_093319595.1">
    <property type="nucleotide sequence ID" value="NZ_FOHV01000011.1"/>
</dbReference>
<feature type="transmembrane region" description="Helical" evidence="7">
    <location>
        <begin position="12"/>
        <end position="34"/>
    </location>
</feature>
<evidence type="ECO:0000256" key="1">
    <source>
        <dbReference type="ARBA" id="ARBA00004651"/>
    </source>
</evidence>
<dbReference type="InterPro" id="IPR036318">
    <property type="entry name" value="FAD-bd_PCMH-like_sf"/>
</dbReference>
<feature type="domain" description="CBS" evidence="8">
    <location>
        <begin position="374"/>
        <end position="430"/>
    </location>
</feature>
<feature type="transmembrane region" description="Helical" evidence="7">
    <location>
        <begin position="46"/>
        <end position="69"/>
    </location>
</feature>
<keyword evidence="7" id="KW-0472">Membrane</keyword>
<dbReference type="InterPro" id="IPR000644">
    <property type="entry name" value="CBS_dom"/>
</dbReference>
<keyword evidence="7" id="KW-1133">Transmembrane helix</keyword>
<reference evidence="10" key="1">
    <citation type="submission" date="2016-10" db="EMBL/GenBank/DDBJ databases">
        <authorList>
            <person name="Varghese N."/>
            <person name="Submissions S."/>
        </authorList>
    </citation>
    <scope>NUCLEOTIDE SEQUENCE [LARGE SCALE GENOMIC DNA]</scope>
    <source>
        <strain evidence="10">DSM 18579</strain>
    </source>
</reference>
<sequence length="528" mass="59271">MEWIYDPTAWAGLVSLILLEIVLGIDNLIFIAILSEKVPKHQRDKARVTGLVLALLMRVGLLFTISWLIKLKATLFTIAEHAFTARDLILIVGGLFLLFKATMELNEKIEGEDHEVTGGRKTAKFWAVVTQIVILDAVFSLDSVITAMGMVEHVSIMIIAVTIAIGLMLLASKPLTRFVNKHPTLVILCLSFLLMIGFSLVAEGFGVKIPKGYLYAAIGFSVLIEIFNQVASFNRKKFLSNSKPLRERTAEAVLNLLSGKQAQSDLEHDAPEWSAEPKAELSKDGFNLQERLMIGQVLRLGERTVNSIMTSRHDVTFLSLDDNLDKVLPLLEEQPHTRLIIKEKRDDDEPIGIVHVVDLLTQQLNGIPFSLRNVLQKPLVFPEQLSLLAALEQFRQAKTHFAFVADEFGSIEGLVTLTDIMETIAGDLPTIEEPEQTNSDIHRTSQHQWIAQGNIALEDLAQHIKLELDKKREYQTLAGLLMEVSERIPLLGEHFTIGQYEFKVLEIDNHKILQVEIKQIVIDEETES</sequence>
<dbReference type="Proteomes" id="UP000242642">
    <property type="component" value="Unassembled WGS sequence"/>
</dbReference>
<comment type="similarity">
    <text evidence="2">Belongs to the UPF0053 family.</text>
</comment>
<comment type="subcellular location">
    <subcellularLocation>
        <location evidence="1">Cell membrane</location>
        <topology evidence="1">Multi-pass membrane protein</topology>
    </subcellularLocation>
</comment>
<keyword evidence="10" id="KW-1185">Reference proteome</keyword>
<feature type="transmembrane region" description="Helical" evidence="7">
    <location>
        <begin position="81"/>
        <end position="99"/>
    </location>
</feature>
<dbReference type="Gene3D" id="3.30.465.10">
    <property type="match status" value="1"/>
</dbReference>
<dbReference type="InterPro" id="IPR016169">
    <property type="entry name" value="FAD-bd_PCMH_sub2"/>
</dbReference>
<dbReference type="PANTHER" id="PTHR22777:SF30">
    <property type="entry name" value="UPF0053 PROTEIN YEGH"/>
    <property type="match status" value="1"/>
</dbReference>
<keyword evidence="7" id="KW-0812">Transmembrane</keyword>
<evidence type="ECO:0000256" key="5">
    <source>
        <dbReference type="ARBA" id="ARBA00023122"/>
    </source>
</evidence>
<evidence type="ECO:0000259" key="8">
    <source>
        <dbReference type="PROSITE" id="PS51371"/>
    </source>
</evidence>
<evidence type="ECO:0000313" key="10">
    <source>
        <dbReference type="Proteomes" id="UP000242642"/>
    </source>
</evidence>
<evidence type="ECO:0000256" key="4">
    <source>
        <dbReference type="ARBA" id="ARBA00022737"/>
    </source>
</evidence>
<dbReference type="PROSITE" id="PS51371">
    <property type="entry name" value="CBS"/>
    <property type="match status" value="2"/>
</dbReference>
<keyword evidence="3" id="KW-1003">Cell membrane</keyword>
<gene>
    <name evidence="9" type="ORF">SAMN02583745_01665</name>
</gene>
<organism evidence="9 10">
    <name type="scientific">Thorsellia anophelis DSM 18579</name>
    <dbReference type="NCBI Taxonomy" id="1123402"/>
    <lineage>
        <taxon>Bacteria</taxon>
        <taxon>Pseudomonadati</taxon>
        <taxon>Pseudomonadota</taxon>
        <taxon>Gammaproteobacteria</taxon>
        <taxon>Enterobacterales</taxon>
        <taxon>Thorselliaceae</taxon>
        <taxon>Thorsellia</taxon>
    </lineage>
</organism>
<evidence type="ECO:0000256" key="3">
    <source>
        <dbReference type="ARBA" id="ARBA00022475"/>
    </source>
</evidence>
<evidence type="ECO:0000256" key="7">
    <source>
        <dbReference type="SAM" id="Phobius"/>
    </source>
</evidence>
<dbReference type="OrthoDB" id="9805314at2"/>
<dbReference type="Gene3D" id="3.10.580.10">
    <property type="entry name" value="CBS-domain"/>
    <property type="match status" value="1"/>
</dbReference>
<dbReference type="Pfam" id="PF03471">
    <property type="entry name" value="CorC_HlyC"/>
    <property type="match status" value="1"/>
</dbReference>
<feature type="transmembrane region" description="Helical" evidence="7">
    <location>
        <begin position="213"/>
        <end position="233"/>
    </location>
</feature>
<dbReference type="SUPFAM" id="SSF56176">
    <property type="entry name" value="FAD-binding/transporter-associated domain-like"/>
    <property type="match status" value="1"/>
</dbReference>
<feature type="domain" description="CBS" evidence="8">
    <location>
        <begin position="309"/>
        <end position="369"/>
    </location>
</feature>
<dbReference type="PANTHER" id="PTHR22777">
    <property type="entry name" value="HEMOLYSIN-RELATED"/>
    <property type="match status" value="1"/>
</dbReference>
<dbReference type="InterPro" id="IPR046342">
    <property type="entry name" value="CBS_dom_sf"/>
</dbReference>
<accession>A0A1I0CKW6</accession>
<protein>
    <submittedName>
        <fullName evidence="9">Membrane protein TerC, possibly involved in tellurium resistance</fullName>
    </submittedName>
</protein>
<dbReference type="Pfam" id="PF03741">
    <property type="entry name" value="TerC"/>
    <property type="match status" value="1"/>
</dbReference>
<dbReference type="InterPro" id="IPR044751">
    <property type="entry name" value="Ion_transp-like_CBS"/>
</dbReference>
<feature type="transmembrane region" description="Helical" evidence="7">
    <location>
        <begin position="125"/>
        <end position="148"/>
    </location>
</feature>
<dbReference type="GO" id="GO:0050660">
    <property type="term" value="F:flavin adenine dinucleotide binding"/>
    <property type="evidence" value="ECO:0007669"/>
    <property type="project" value="InterPro"/>
</dbReference>
<dbReference type="SMART" id="SM01091">
    <property type="entry name" value="CorC_HlyC"/>
    <property type="match status" value="1"/>
</dbReference>
<dbReference type="Pfam" id="PF00571">
    <property type="entry name" value="CBS"/>
    <property type="match status" value="2"/>
</dbReference>
<keyword evidence="4" id="KW-0677">Repeat</keyword>
<feature type="transmembrane region" description="Helical" evidence="7">
    <location>
        <begin position="154"/>
        <end position="172"/>
    </location>
</feature>
<evidence type="ECO:0000313" key="9">
    <source>
        <dbReference type="EMBL" id="SET20260.1"/>
    </source>
</evidence>
<proteinExistence type="inferred from homology"/>
<dbReference type="CDD" id="cd04590">
    <property type="entry name" value="CBS_pair_CorC_HlyC_assoc"/>
    <property type="match status" value="1"/>
</dbReference>
<dbReference type="GO" id="GO:0005886">
    <property type="term" value="C:plasma membrane"/>
    <property type="evidence" value="ECO:0007669"/>
    <property type="project" value="UniProtKB-SubCell"/>
</dbReference>
<dbReference type="EMBL" id="FOHV01000011">
    <property type="protein sequence ID" value="SET20260.1"/>
    <property type="molecule type" value="Genomic_DNA"/>
</dbReference>
<dbReference type="STRING" id="1123402.SAMN02583745_01665"/>
<dbReference type="InterPro" id="IPR005496">
    <property type="entry name" value="Integral_membrane_TerC"/>
</dbReference>
<evidence type="ECO:0000256" key="2">
    <source>
        <dbReference type="ARBA" id="ARBA00006337"/>
    </source>
</evidence>
<keyword evidence="5 6" id="KW-0129">CBS domain</keyword>
<dbReference type="SUPFAM" id="SSF54631">
    <property type="entry name" value="CBS-domain pair"/>
    <property type="match status" value="1"/>
</dbReference>
<feature type="transmembrane region" description="Helical" evidence="7">
    <location>
        <begin position="184"/>
        <end position="207"/>
    </location>
</feature>
<name>A0A1I0CKW6_9GAMM</name>